<dbReference type="Gene3D" id="3.40.710.10">
    <property type="entry name" value="DD-peptidase/beta-lactamase superfamily"/>
    <property type="match status" value="1"/>
</dbReference>
<dbReference type="GO" id="GO:0005886">
    <property type="term" value="C:plasma membrane"/>
    <property type="evidence" value="ECO:0007669"/>
    <property type="project" value="TreeGrafter"/>
</dbReference>
<dbReference type="InterPro" id="IPR050515">
    <property type="entry name" value="Beta-lactam/transpept"/>
</dbReference>
<reference evidence="3 4" key="1">
    <citation type="submission" date="2011-12" db="EMBL/GenBank/DDBJ databases">
        <title>Whole genome shotgun sequence of Gordonia effusa NBRC 100432.</title>
        <authorList>
            <person name="Yoshida I."/>
            <person name="Takarada H."/>
            <person name="Hosoyama A."/>
            <person name="Tsuchikane K."/>
            <person name="Katsumata H."/>
            <person name="Yamazaki S."/>
            <person name="Fujita N."/>
        </authorList>
    </citation>
    <scope>NUCLEOTIDE SEQUENCE [LARGE SCALE GENOMIC DNA]</scope>
    <source>
        <strain evidence="3 4">NBRC 100432</strain>
    </source>
</reference>
<dbReference type="GO" id="GO:0008658">
    <property type="term" value="F:penicillin binding"/>
    <property type="evidence" value="ECO:0007669"/>
    <property type="project" value="InterPro"/>
</dbReference>
<comment type="caution">
    <text evidence="3">The sequence shown here is derived from an EMBL/GenBank/DDBJ whole genome shotgun (WGS) entry which is preliminary data.</text>
</comment>
<dbReference type="InterPro" id="IPR001460">
    <property type="entry name" value="PCN-bd_Tpept"/>
</dbReference>
<evidence type="ECO:0000259" key="1">
    <source>
        <dbReference type="Pfam" id="PF00905"/>
    </source>
</evidence>
<dbReference type="InterPro" id="IPR032710">
    <property type="entry name" value="NTF2-like_dom_sf"/>
</dbReference>
<dbReference type="Proteomes" id="UP000035034">
    <property type="component" value="Unassembled WGS sequence"/>
</dbReference>
<gene>
    <name evidence="3" type="ORF">GOEFS_075_00870</name>
</gene>
<dbReference type="PANTHER" id="PTHR30627">
    <property type="entry name" value="PEPTIDOGLYCAN D,D-TRANSPEPTIDASE"/>
    <property type="match status" value="1"/>
</dbReference>
<organism evidence="3 4">
    <name type="scientific">Gordonia effusa NBRC 100432</name>
    <dbReference type="NCBI Taxonomy" id="1077974"/>
    <lineage>
        <taxon>Bacteria</taxon>
        <taxon>Bacillati</taxon>
        <taxon>Actinomycetota</taxon>
        <taxon>Actinomycetes</taxon>
        <taxon>Mycobacteriales</taxon>
        <taxon>Gordoniaceae</taxon>
        <taxon>Gordonia</taxon>
    </lineage>
</organism>
<dbReference type="Pfam" id="PF00905">
    <property type="entry name" value="Transpeptidase"/>
    <property type="match status" value="1"/>
</dbReference>
<dbReference type="InterPro" id="IPR012338">
    <property type="entry name" value="Beta-lactam/transpept-like"/>
</dbReference>
<name>H0R261_9ACTN</name>
<dbReference type="GO" id="GO:0046677">
    <property type="term" value="P:response to antibiotic"/>
    <property type="evidence" value="ECO:0007669"/>
    <property type="project" value="InterPro"/>
</dbReference>
<dbReference type="InterPro" id="IPR007887">
    <property type="entry name" value="MecA_N"/>
</dbReference>
<dbReference type="EMBL" id="BAEH01000075">
    <property type="protein sequence ID" value="GAB19166.1"/>
    <property type="molecule type" value="Genomic_DNA"/>
</dbReference>
<dbReference type="PANTHER" id="PTHR30627:SF24">
    <property type="entry name" value="PENICILLIN-BINDING PROTEIN 4B"/>
    <property type="match status" value="1"/>
</dbReference>
<sequence>MTTLVACVAMLVGITACSTTDDGPRQAVQRFLTEFASGDVAAAATQTDNKVAAEPAMRSVWRGLQASGMTATAGKTQINADTANVEVVYTWKLPRGREWTYKASVVAGRTDGGWGVRWTSTDIHPDLGANQKLVFQVTEAPRAAVNEADGSTVMTNGTMVGVSFDAKAATDAGGNVVDSVTRLIAAIGRYNPTLSAQSVIERSTASDDPYPIARLTNADFDRLRDQLAIPGVIATDQAELTSTDKQFAPALLSQVKKAVGSELEGTVGWRIAVVNPNGLVADMVSENAAKPAPAVTLTLSKRMQRAAQTAVNGSTRFKTAMVVIQPSTGNILAIAQNPSADRDGPIATTGLYPPGSTFKIVTASAAITHNLAHPATQVPCPGEIQIGPRLIPNYDKFSLGTVSMLSAFANSCNTTFAKLASEMGPADLASMAAAMGLGRKYTIAGLDAVSGSVPIAPELVARSEDGFGQGKVLASPLGMALVAATAAHGSATTPQLILGRPTKVDGPQPTIAPGVIDQLRSMMRAVVTEGTATVVAGQGAVFGKTGEAEFAGGSHAWFAGYRGDLAFATLLVGGGDSTNAVAVTRDFLSMLG</sequence>
<dbReference type="Pfam" id="PF05223">
    <property type="entry name" value="MecA_N"/>
    <property type="match status" value="1"/>
</dbReference>
<dbReference type="eggNOG" id="COG0768">
    <property type="taxonomic scope" value="Bacteria"/>
</dbReference>
<proteinExistence type="predicted"/>
<dbReference type="SUPFAM" id="SSF56601">
    <property type="entry name" value="beta-lactamase/transpeptidase-like"/>
    <property type="match status" value="1"/>
</dbReference>
<dbReference type="AlphaFoldDB" id="H0R261"/>
<evidence type="ECO:0000313" key="3">
    <source>
        <dbReference type="EMBL" id="GAB19166.1"/>
    </source>
</evidence>
<feature type="domain" description="Penicillin-binding protein transpeptidase" evidence="1">
    <location>
        <begin position="320"/>
        <end position="575"/>
    </location>
</feature>
<dbReference type="STRING" id="1077974.GOEFS_075_00870"/>
<feature type="domain" description="NTF2-like N-terminal transpeptidase" evidence="2">
    <location>
        <begin position="24"/>
        <end position="131"/>
    </location>
</feature>
<keyword evidence="4" id="KW-1185">Reference proteome</keyword>
<evidence type="ECO:0000313" key="4">
    <source>
        <dbReference type="Proteomes" id="UP000035034"/>
    </source>
</evidence>
<accession>H0R261</accession>
<protein>
    <submittedName>
        <fullName evidence="3">Putative penicillin-binding protein</fullName>
    </submittedName>
</protein>
<evidence type="ECO:0000259" key="2">
    <source>
        <dbReference type="Pfam" id="PF05223"/>
    </source>
</evidence>
<dbReference type="SUPFAM" id="SSF54427">
    <property type="entry name" value="NTF2-like"/>
    <property type="match status" value="1"/>
</dbReference>
<dbReference type="GO" id="GO:0071555">
    <property type="term" value="P:cell wall organization"/>
    <property type="evidence" value="ECO:0007669"/>
    <property type="project" value="TreeGrafter"/>
</dbReference>
<dbReference type="GO" id="GO:0071972">
    <property type="term" value="F:peptidoglycan L,D-transpeptidase activity"/>
    <property type="evidence" value="ECO:0007669"/>
    <property type="project" value="TreeGrafter"/>
</dbReference>